<dbReference type="SMART" id="SM01007">
    <property type="entry name" value="Aldolase_II"/>
    <property type="match status" value="1"/>
</dbReference>
<comment type="caution">
    <text evidence="5">The sequence shown here is derived from an EMBL/GenBank/DDBJ whole genome shotgun (WGS) entry which is preliminary data.</text>
</comment>
<feature type="compositionally biased region" description="Low complexity" evidence="3">
    <location>
        <begin position="263"/>
        <end position="273"/>
    </location>
</feature>
<dbReference type="Gene3D" id="4.10.280.10">
    <property type="entry name" value="Helix-loop-helix DNA-binding domain"/>
    <property type="match status" value="1"/>
</dbReference>
<evidence type="ECO:0000256" key="2">
    <source>
        <dbReference type="ARBA" id="ARBA00006274"/>
    </source>
</evidence>
<dbReference type="PANTHER" id="PTHR10672">
    <property type="entry name" value="ADDUCIN"/>
    <property type="match status" value="1"/>
</dbReference>
<gene>
    <name evidence="5" type="primary">Add2</name>
    <name evidence="5" type="ORF">GTO92_0006760</name>
</gene>
<reference evidence="5" key="1">
    <citation type="journal article" date="2021" name="Cell">
        <title>Tracing the genetic footprints of vertebrate landing in non-teleost ray-finned fishes.</title>
        <authorList>
            <person name="Bi X."/>
            <person name="Wang K."/>
            <person name="Yang L."/>
            <person name="Pan H."/>
            <person name="Jiang H."/>
            <person name="Wei Q."/>
            <person name="Fang M."/>
            <person name="Yu H."/>
            <person name="Zhu C."/>
            <person name="Cai Y."/>
            <person name="He Y."/>
            <person name="Gan X."/>
            <person name="Zeng H."/>
            <person name="Yu D."/>
            <person name="Zhu Y."/>
            <person name="Jiang H."/>
            <person name="Qiu Q."/>
            <person name="Yang H."/>
            <person name="Zhang Y.E."/>
            <person name="Wang W."/>
            <person name="Zhu M."/>
            <person name="He S."/>
            <person name="Zhang G."/>
        </authorList>
    </citation>
    <scope>NUCLEOTIDE SEQUENCE</scope>
    <source>
        <strain evidence="5">Bchr_001</strain>
    </source>
</reference>
<evidence type="ECO:0000256" key="3">
    <source>
        <dbReference type="SAM" id="MobiDB-lite"/>
    </source>
</evidence>
<organism evidence="5 6">
    <name type="scientific">Polypterus senegalus</name>
    <name type="common">Senegal bichir</name>
    <dbReference type="NCBI Taxonomy" id="55291"/>
    <lineage>
        <taxon>Eukaryota</taxon>
        <taxon>Metazoa</taxon>
        <taxon>Chordata</taxon>
        <taxon>Craniata</taxon>
        <taxon>Vertebrata</taxon>
        <taxon>Euteleostomi</taxon>
        <taxon>Actinopterygii</taxon>
        <taxon>Polypteriformes</taxon>
        <taxon>Polypteridae</taxon>
        <taxon>Polypterus</taxon>
    </lineage>
</organism>
<comment type="similarity">
    <text evidence="2">Belongs to the aldolase class II family. Adducin subfamily.</text>
</comment>
<dbReference type="InterPro" id="IPR011598">
    <property type="entry name" value="bHLH_dom"/>
</dbReference>
<evidence type="ECO:0000313" key="5">
    <source>
        <dbReference type="EMBL" id="MBN3290309.1"/>
    </source>
</evidence>
<dbReference type="InterPro" id="IPR051017">
    <property type="entry name" value="Aldolase-II_Adducin_sf"/>
</dbReference>
<protein>
    <submittedName>
        <fullName evidence="5">ADDB protein</fullName>
    </submittedName>
</protein>
<accession>A0ABS2YUZ5</accession>
<dbReference type="EMBL" id="JAAWVN010007513">
    <property type="protein sequence ID" value="MBN3290309.1"/>
    <property type="molecule type" value="Genomic_DNA"/>
</dbReference>
<feature type="compositionally biased region" description="Low complexity" evidence="3">
    <location>
        <begin position="951"/>
        <end position="967"/>
    </location>
</feature>
<dbReference type="SUPFAM" id="SSF53639">
    <property type="entry name" value="AraD/HMP-PK domain-like"/>
    <property type="match status" value="1"/>
</dbReference>
<dbReference type="Pfam" id="PF00010">
    <property type="entry name" value="HLH"/>
    <property type="match status" value="1"/>
</dbReference>
<feature type="domain" description="BHLH" evidence="4">
    <location>
        <begin position="61"/>
        <end position="113"/>
    </location>
</feature>
<feature type="non-terminal residue" evidence="5">
    <location>
        <position position="992"/>
    </location>
</feature>
<feature type="region of interest" description="Disordered" evidence="3">
    <location>
        <begin position="258"/>
        <end position="293"/>
    </location>
</feature>
<keyword evidence="6" id="KW-1185">Reference proteome</keyword>
<feature type="non-terminal residue" evidence="5">
    <location>
        <position position="1"/>
    </location>
</feature>
<dbReference type="InterPro" id="IPR001303">
    <property type="entry name" value="Aldolase_II/adducin_N"/>
</dbReference>
<dbReference type="PANTHER" id="PTHR10672:SF6">
    <property type="entry name" value="BETA-ADDUCIN"/>
    <property type="match status" value="1"/>
</dbReference>
<comment type="subcellular location">
    <subcellularLocation>
        <location evidence="1">Cell membrane</location>
        <topology evidence="1">Peripheral membrane protein</topology>
        <orientation evidence="1">Cytoplasmic side</orientation>
    </subcellularLocation>
</comment>
<proteinExistence type="inferred from homology"/>
<name>A0ABS2YUZ5_POLSE</name>
<evidence type="ECO:0000313" key="6">
    <source>
        <dbReference type="Proteomes" id="UP001166052"/>
    </source>
</evidence>
<evidence type="ECO:0000256" key="1">
    <source>
        <dbReference type="ARBA" id="ARBA00004413"/>
    </source>
</evidence>
<dbReference type="CDD" id="cd11422">
    <property type="entry name" value="bHLH_TS_FIGLA"/>
    <property type="match status" value="1"/>
</dbReference>
<feature type="compositionally biased region" description="Basic residues" evidence="3">
    <location>
        <begin position="968"/>
        <end position="992"/>
    </location>
</feature>
<dbReference type="Proteomes" id="UP001166052">
    <property type="component" value="Unassembled WGS sequence"/>
</dbReference>
<dbReference type="InterPro" id="IPR036638">
    <property type="entry name" value="HLH_DNA-bd_sf"/>
</dbReference>
<feature type="compositionally biased region" description="Polar residues" evidence="3">
    <location>
        <begin position="870"/>
        <end position="880"/>
    </location>
</feature>
<dbReference type="PROSITE" id="PS50888">
    <property type="entry name" value="BHLH"/>
    <property type="match status" value="1"/>
</dbReference>
<dbReference type="Gene3D" id="3.40.225.10">
    <property type="entry name" value="Class II aldolase/adducin N-terminal domain"/>
    <property type="match status" value="1"/>
</dbReference>
<feature type="region of interest" description="Disordered" evidence="3">
    <location>
        <begin position="795"/>
        <end position="992"/>
    </location>
</feature>
<dbReference type="SMART" id="SM00353">
    <property type="entry name" value="HLH"/>
    <property type="match status" value="1"/>
</dbReference>
<evidence type="ECO:0000259" key="4">
    <source>
        <dbReference type="PROSITE" id="PS50888"/>
    </source>
</evidence>
<dbReference type="SUPFAM" id="SSF47459">
    <property type="entry name" value="HLH, helix-loop-helix DNA-binding domain"/>
    <property type="match status" value="1"/>
</dbReference>
<sequence>MDLEEALFPPLMLAPEPELMEEVVIHVYSTGVIPSPAPITKLKRGLDGVYRSTHDWDDIVRKRQMANAKERERIRNLNSGFSTLKTLVPLIPRDRKPSKVDTLKAAAEYIRLLQHVLDETEDIEVPVGNGGRLEGFVEAEFNDGMTVPISLIRDNFGGTDPVQSGMFIQTNAVCAQPELSDLTGPPMMLRRCILPTYIIQLQPNRNLLTYMGVDLEVVADGKGSSPQASSCWRTCAMPSNLISTRSVCIRQAANINGPQAKHSGPSLSPLPEEMSSDGPIEGVSTPSLSPSPHKERYFEQISEDDPEYLRLRNMAPHLRQDFNMMEQKKRVSVILQSPSFREELESLIQEQMKKGNNSSNLLALQQIADFMALHGAPASLPIYSSSMTMVTPINDLHGSEPGTLAKGERLMRCKLTSVYRLLDLHGWVQLTSAYLTLRVNKEQDHFLIIPQGLCYSEVTASSLVKVNILGELVEKGSTTFSVDTNGFHLHSAIYSARPDVRCVLHLQTPATAAVSSMKCGILPLSHEALLIGDVAYFDYNGSMEDENDRVELQKSLGPTAKVLVLRNHGILALGDTVEEAFYRVYHIQSACEIQVSSLCSVGKVEDLILLDREKHRPYQAGSVGWAGSTFGPMQKSRLGEHEFEALMRMLDNLGYRTGYAYRHPFMQERTKPRSEVEIPATVTAFTFEDIPIPRSALKQHAHRQQQEKTRWLNTPNTYMRVSQSEGSPSTKTTWLKAEEVKMTSGSAIKIENPNQFVPLFTDPREVLETRNKIREQNRQDVKSAGPQSQLLASVITEKSRSPSADSELGESGGKKEAVEEPDTVTTPEPEPPNPFSQLTDQELEEYKKEVQRKQLGIEGEEDQSMDEGVTSPTKSPSAVVSKSPIPSPTKSNGDKDSKMTDVSTKPLKEQQPAVFNGKEEDQAVDEELSKGMRQLSTQSENENEQTKNKTESVTSGPLSPEGSPSKSPSKKKKKFKAPSFLKKSKKKKETES</sequence>
<dbReference type="InterPro" id="IPR036409">
    <property type="entry name" value="Aldolase_II/adducin_N_sf"/>
</dbReference>
<dbReference type="Pfam" id="PF00596">
    <property type="entry name" value="Aldolase_II"/>
    <property type="match status" value="1"/>
</dbReference>